<evidence type="ECO:0000313" key="1">
    <source>
        <dbReference type="EMBL" id="KHM91226.1"/>
    </source>
</evidence>
<name>A0AAJ0IV52_9XANT</name>
<dbReference type="AlphaFoldDB" id="A0AAJ0IV52"/>
<gene>
    <name evidence="1" type="ORF">OR61_19720</name>
</gene>
<dbReference type="EMBL" id="JSYJ01000173">
    <property type="protein sequence ID" value="KHM91226.1"/>
    <property type="molecule type" value="Genomic_DNA"/>
</dbReference>
<sequence length="60" mass="6588">MGMAISYSFCMKNSGRLMQLGDMQAIAIRDGITCILRTALLHLPCSTCALPSRWLTGRLV</sequence>
<proteinExistence type="predicted"/>
<protein>
    <submittedName>
        <fullName evidence="1">Uncharacterized protein</fullName>
    </submittedName>
</protein>
<reference evidence="1 2" key="1">
    <citation type="submission" date="2014-11" db="EMBL/GenBank/DDBJ databases">
        <title>Draft Genome Sequences of Xanthomonas vesicatoria Strains from the Balkan Peninsula.</title>
        <authorList>
            <person name="Vancheva T."/>
            <person name="Lefeuvre P."/>
            <person name="Bogatzevska N."/>
            <person name="Moncheva P."/>
            <person name="Koebnik R."/>
        </authorList>
    </citation>
    <scope>NUCLEOTIDE SEQUENCE [LARGE SCALE GENOMIC DNA]</scope>
    <source>
        <strain evidence="1 2">53M</strain>
    </source>
</reference>
<comment type="caution">
    <text evidence="1">The sequence shown here is derived from an EMBL/GenBank/DDBJ whole genome shotgun (WGS) entry which is preliminary data.</text>
</comment>
<accession>A0AAJ0IV52</accession>
<evidence type="ECO:0000313" key="2">
    <source>
        <dbReference type="Proteomes" id="UP000030969"/>
    </source>
</evidence>
<organism evidence="1 2">
    <name type="scientific">Xanthomonas vesicatoria</name>
    <dbReference type="NCBI Taxonomy" id="56460"/>
    <lineage>
        <taxon>Bacteria</taxon>
        <taxon>Pseudomonadati</taxon>
        <taxon>Pseudomonadota</taxon>
        <taxon>Gammaproteobacteria</taxon>
        <taxon>Lysobacterales</taxon>
        <taxon>Lysobacteraceae</taxon>
        <taxon>Xanthomonas</taxon>
    </lineage>
</organism>
<dbReference type="Proteomes" id="UP000030969">
    <property type="component" value="Unassembled WGS sequence"/>
</dbReference>